<sequence>AESKKPNVIHNQIILSTEAIQPYLMSVINPRHRFVLTRLRLDTFHRLVTFPTMNDWSTTLKACPCDAKSLQTTIHVVLFCKLYAKQRKRLVAPLLRLINLPQCRTAYASLQVLSSIEICGTLANFLCSVLSTRKRMGVV</sequence>
<dbReference type="AlphaFoldDB" id="A0AAV7WYC4"/>
<dbReference type="EMBL" id="JANPWB010000001">
    <property type="protein sequence ID" value="KAJ1217697.1"/>
    <property type="molecule type" value="Genomic_DNA"/>
</dbReference>
<feature type="non-terminal residue" evidence="1">
    <location>
        <position position="1"/>
    </location>
</feature>
<evidence type="ECO:0000313" key="2">
    <source>
        <dbReference type="Proteomes" id="UP001066276"/>
    </source>
</evidence>
<protein>
    <recommendedName>
        <fullName evidence="3">Tick transposon</fullName>
    </recommendedName>
</protein>
<organism evidence="1 2">
    <name type="scientific">Pleurodeles waltl</name>
    <name type="common">Iberian ribbed newt</name>
    <dbReference type="NCBI Taxonomy" id="8319"/>
    <lineage>
        <taxon>Eukaryota</taxon>
        <taxon>Metazoa</taxon>
        <taxon>Chordata</taxon>
        <taxon>Craniata</taxon>
        <taxon>Vertebrata</taxon>
        <taxon>Euteleostomi</taxon>
        <taxon>Amphibia</taxon>
        <taxon>Batrachia</taxon>
        <taxon>Caudata</taxon>
        <taxon>Salamandroidea</taxon>
        <taxon>Salamandridae</taxon>
        <taxon>Pleurodelinae</taxon>
        <taxon>Pleurodeles</taxon>
    </lineage>
</organism>
<dbReference type="Proteomes" id="UP001066276">
    <property type="component" value="Chromosome 1_1"/>
</dbReference>
<evidence type="ECO:0008006" key="3">
    <source>
        <dbReference type="Google" id="ProtNLM"/>
    </source>
</evidence>
<proteinExistence type="predicted"/>
<accession>A0AAV7WYC4</accession>
<feature type="non-terminal residue" evidence="1">
    <location>
        <position position="139"/>
    </location>
</feature>
<evidence type="ECO:0000313" key="1">
    <source>
        <dbReference type="EMBL" id="KAJ1217697.1"/>
    </source>
</evidence>
<name>A0AAV7WYC4_PLEWA</name>
<comment type="caution">
    <text evidence="1">The sequence shown here is derived from an EMBL/GenBank/DDBJ whole genome shotgun (WGS) entry which is preliminary data.</text>
</comment>
<keyword evidence="2" id="KW-1185">Reference proteome</keyword>
<gene>
    <name evidence="1" type="ORF">NDU88_005288</name>
</gene>
<reference evidence="1" key="1">
    <citation type="journal article" date="2022" name="bioRxiv">
        <title>Sequencing and chromosome-scale assembly of the giantPleurodeles waltlgenome.</title>
        <authorList>
            <person name="Brown T."/>
            <person name="Elewa A."/>
            <person name="Iarovenko S."/>
            <person name="Subramanian E."/>
            <person name="Araus A.J."/>
            <person name="Petzold A."/>
            <person name="Susuki M."/>
            <person name="Suzuki K.-i.T."/>
            <person name="Hayashi T."/>
            <person name="Toyoda A."/>
            <person name="Oliveira C."/>
            <person name="Osipova E."/>
            <person name="Leigh N.D."/>
            <person name="Simon A."/>
            <person name="Yun M.H."/>
        </authorList>
    </citation>
    <scope>NUCLEOTIDE SEQUENCE</scope>
    <source>
        <strain evidence="1">20211129_DDA</strain>
        <tissue evidence="1">Liver</tissue>
    </source>
</reference>